<dbReference type="EMBL" id="AP019376">
    <property type="protein sequence ID" value="BBH87383.1"/>
    <property type="molecule type" value="Genomic_DNA"/>
</dbReference>
<dbReference type="GO" id="GO:0009231">
    <property type="term" value="P:riboflavin biosynthetic process"/>
    <property type="evidence" value="ECO:0007669"/>
    <property type="project" value="InterPro"/>
</dbReference>
<sequence>MGKVSTGFSMSLDGFVAGPNDSVEHVFAWMSQGNVVYTARTGKRELEMQISKQSIELLEAAKNSIGVLIAGRRLFEMTGGWGGRHPLNVPMLVVSHRPAPEWVGEDWPMTFVSDGLESAIAQGQAIAGEKKVVVASTTLVQQCLNAGLLDEIHIDLVPVLLGSGVRLFDHLKVAPIELGSPSIVEGIGVTHLTYQVKK</sequence>
<accession>A0A455SFZ1</accession>
<dbReference type="InterPro" id="IPR002734">
    <property type="entry name" value="RibDG_C"/>
</dbReference>
<dbReference type="InterPro" id="IPR024072">
    <property type="entry name" value="DHFR-like_dom_sf"/>
</dbReference>
<name>A0A455SFZ1_9CHLR</name>
<proteinExistence type="predicted"/>
<dbReference type="SUPFAM" id="SSF53597">
    <property type="entry name" value="Dihydrofolate reductase-like"/>
    <property type="match status" value="1"/>
</dbReference>
<dbReference type="GO" id="GO:0008703">
    <property type="term" value="F:5-amino-6-(5-phosphoribosylamino)uracil reductase activity"/>
    <property type="evidence" value="ECO:0007669"/>
    <property type="project" value="InterPro"/>
</dbReference>
<dbReference type="AlphaFoldDB" id="A0A455SFZ1"/>
<dbReference type="Gene3D" id="3.40.430.10">
    <property type="entry name" value="Dihydrofolate Reductase, subunit A"/>
    <property type="match status" value="1"/>
</dbReference>
<evidence type="ECO:0000259" key="1">
    <source>
        <dbReference type="Pfam" id="PF01872"/>
    </source>
</evidence>
<reference evidence="2" key="1">
    <citation type="submission" date="2018-12" db="EMBL/GenBank/DDBJ databases">
        <title>Novel natural products biosynthetic potential of the class Ktedonobacteria.</title>
        <authorList>
            <person name="Zheng Y."/>
            <person name="Saitou A."/>
            <person name="Wang C.M."/>
            <person name="Toyoda A."/>
            <person name="Minakuchi Y."/>
            <person name="Sekiguchi Y."/>
            <person name="Ueda K."/>
            <person name="Takano H."/>
            <person name="Sakai Y."/>
            <person name="Yokota A."/>
            <person name="Yabe S."/>
        </authorList>
    </citation>
    <scope>NUCLEOTIDE SEQUENCE</scope>
    <source>
        <strain evidence="2">COM3</strain>
    </source>
</reference>
<protein>
    <submittedName>
        <fullName evidence="2">Deaminase</fullName>
    </submittedName>
</protein>
<gene>
    <name evidence="2" type="ORF">KTC_21340</name>
</gene>
<dbReference type="Pfam" id="PF01872">
    <property type="entry name" value="RibD_C"/>
    <property type="match status" value="1"/>
</dbReference>
<feature type="domain" description="Bacterial bifunctional deaminase-reductase C-terminal" evidence="1">
    <location>
        <begin position="8"/>
        <end position="173"/>
    </location>
</feature>
<evidence type="ECO:0000313" key="2">
    <source>
        <dbReference type="EMBL" id="BBH87383.1"/>
    </source>
</evidence>
<organism evidence="2">
    <name type="scientific">Thermosporothrix sp. COM3</name>
    <dbReference type="NCBI Taxonomy" id="2490863"/>
    <lineage>
        <taxon>Bacteria</taxon>
        <taxon>Bacillati</taxon>
        <taxon>Chloroflexota</taxon>
        <taxon>Ktedonobacteria</taxon>
        <taxon>Ktedonobacterales</taxon>
        <taxon>Thermosporotrichaceae</taxon>
        <taxon>Thermosporothrix</taxon>
    </lineage>
</organism>